<dbReference type="Proteomes" id="UP000188318">
    <property type="component" value="Unassembled WGS sequence"/>
</dbReference>
<dbReference type="Gene3D" id="3.30.300.30">
    <property type="match status" value="1"/>
</dbReference>
<comment type="similarity">
    <text evidence="2">Belongs to the ATP-dependent AMP-binding enzyme family.</text>
</comment>
<dbReference type="VEuPathDB" id="FungiDB:ASPCADRAFT_139837"/>
<dbReference type="Pfam" id="PF13193">
    <property type="entry name" value="AMP-binding_C"/>
    <property type="match status" value="1"/>
</dbReference>
<dbReference type="PANTHER" id="PTHR24096:SF317">
    <property type="entry name" value="ADENYLATE-FORMING ENZYME AFEA"/>
    <property type="match status" value="1"/>
</dbReference>
<reference evidence="9" key="1">
    <citation type="journal article" date="2017" name="Genome Biol.">
        <title>Comparative genomics reveals high biological diversity and specific adaptations in the industrially and medically important fungal genus Aspergillus.</title>
        <authorList>
            <person name="de Vries R.P."/>
            <person name="Riley R."/>
            <person name="Wiebenga A."/>
            <person name="Aguilar-Osorio G."/>
            <person name="Amillis S."/>
            <person name="Uchima C.A."/>
            <person name="Anderluh G."/>
            <person name="Asadollahi M."/>
            <person name="Askin M."/>
            <person name="Barry K."/>
            <person name="Battaglia E."/>
            <person name="Bayram O."/>
            <person name="Benocci T."/>
            <person name="Braus-Stromeyer S.A."/>
            <person name="Caldana C."/>
            <person name="Canovas D."/>
            <person name="Cerqueira G.C."/>
            <person name="Chen F."/>
            <person name="Chen W."/>
            <person name="Choi C."/>
            <person name="Clum A."/>
            <person name="Dos Santos R.A."/>
            <person name="Damasio A.R."/>
            <person name="Diallinas G."/>
            <person name="Emri T."/>
            <person name="Fekete E."/>
            <person name="Flipphi M."/>
            <person name="Freyberg S."/>
            <person name="Gallo A."/>
            <person name="Gournas C."/>
            <person name="Habgood R."/>
            <person name="Hainaut M."/>
            <person name="Harispe M.L."/>
            <person name="Henrissat B."/>
            <person name="Hilden K.S."/>
            <person name="Hope R."/>
            <person name="Hossain A."/>
            <person name="Karabika E."/>
            <person name="Karaffa L."/>
            <person name="Karanyi Z."/>
            <person name="Krasevec N."/>
            <person name="Kuo A."/>
            <person name="Kusch H."/>
            <person name="LaButti K."/>
            <person name="Lagendijk E.L."/>
            <person name="Lapidus A."/>
            <person name="Levasseur A."/>
            <person name="Lindquist E."/>
            <person name="Lipzen A."/>
            <person name="Logrieco A.F."/>
            <person name="MacCabe A."/>
            <person name="Maekelae M.R."/>
            <person name="Malavazi I."/>
            <person name="Melin P."/>
            <person name="Meyer V."/>
            <person name="Mielnichuk N."/>
            <person name="Miskei M."/>
            <person name="Molnar A.P."/>
            <person name="Mule G."/>
            <person name="Ngan C.Y."/>
            <person name="Orejas M."/>
            <person name="Orosz E."/>
            <person name="Ouedraogo J.P."/>
            <person name="Overkamp K.M."/>
            <person name="Park H.-S."/>
            <person name="Perrone G."/>
            <person name="Piumi F."/>
            <person name="Punt P.J."/>
            <person name="Ram A.F."/>
            <person name="Ramon A."/>
            <person name="Rauscher S."/>
            <person name="Record E."/>
            <person name="Riano-Pachon D.M."/>
            <person name="Robert V."/>
            <person name="Roehrig J."/>
            <person name="Ruller R."/>
            <person name="Salamov A."/>
            <person name="Salih N.S."/>
            <person name="Samson R.A."/>
            <person name="Sandor E."/>
            <person name="Sanguinetti M."/>
            <person name="Schuetze T."/>
            <person name="Sepcic K."/>
            <person name="Shelest E."/>
            <person name="Sherlock G."/>
            <person name="Sophianopoulou V."/>
            <person name="Squina F.M."/>
            <person name="Sun H."/>
            <person name="Susca A."/>
            <person name="Todd R.B."/>
            <person name="Tsang A."/>
            <person name="Unkles S.E."/>
            <person name="van de Wiele N."/>
            <person name="van Rossen-Uffink D."/>
            <person name="Oliveira J.V."/>
            <person name="Vesth T.C."/>
            <person name="Visser J."/>
            <person name="Yu J.-H."/>
            <person name="Zhou M."/>
            <person name="Andersen M.R."/>
            <person name="Archer D.B."/>
            <person name="Baker S.E."/>
            <person name="Benoit I."/>
            <person name="Brakhage A.A."/>
            <person name="Braus G.H."/>
            <person name="Fischer R."/>
            <person name="Frisvad J.C."/>
            <person name="Goldman G.H."/>
            <person name="Houbraken J."/>
            <person name="Oakley B."/>
            <person name="Pocsi I."/>
            <person name="Scazzocchio C."/>
            <person name="Seiboth B."/>
            <person name="vanKuyk P.A."/>
            <person name="Wortman J."/>
            <person name="Dyer P.S."/>
            <person name="Grigoriev I.V."/>
        </authorList>
    </citation>
    <scope>NUCLEOTIDE SEQUENCE [LARGE SCALE GENOMIC DNA]</scope>
    <source>
        <strain evidence="9">ITEM 5010</strain>
    </source>
</reference>
<keyword evidence="3" id="KW-0436">Ligase</keyword>
<dbReference type="PROSITE" id="PS00455">
    <property type="entry name" value="AMP_BINDING"/>
    <property type="match status" value="1"/>
</dbReference>
<dbReference type="SUPFAM" id="SSF56801">
    <property type="entry name" value="Acetyl-CoA synthetase-like"/>
    <property type="match status" value="1"/>
</dbReference>
<evidence type="ECO:0000259" key="7">
    <source>
        <dbReference type="Pfam" id="PF13193"/>
    </source>
</evidence>
<sequence>MEMNTPAVDHVDVLSFAFGRTINYDEDRPLYIDAKDPSRRLCALQLRRLVRTLIAGLKRHIQQGDCVLVHLGNGYLHPALFFSIIGAGGVYLGASPDSPPNELINVLDLGDPKLIFTSSQTIQAVLDVSTSKGLYPEQVCLFEESAVASFLESSPGIPAGSAGHITMAHLLSHGEEDWIKLDEGSQAKTTPAAMYCTSGTSGLPKAAVLTHHAIISQHLNIHYEVPFDVNRLVVIPMYHRFGALWHTFPIRHGEPAYIMPKFELGQFLKAVRSYQITETHIVPAMVHLLNQTSQPVTELLSSLRMVGVGGAPIDAASLQKFQTLLHSQATAAQTWGMTETGPVFVGKYGELHDKASIGKVIGNNEARLLDDQGVVIHTDGCSGELCVRGSGLLLHYKGRDDGIDEEGWFRTGDVAYRQDEYYYLLGRIKEIIKVQGQAIPNPPGIPRLTTHSYQVAPAEIEAVLLTHPGIDDAAVLGVQSSDKGAEVPRAFVVKSASGTNLAADDVYQFAQSRLAGYKALDGGVVFVTEIPRTVSGKILRTKLAQMNAQRDKFVQILSRRVIKVTS</sequence>
<dbReference type="OrthoDB" id="6509636at2759"/>
<organism evidence="8 9">
    <name type="scientific">Aspergillus carbonarius (strain ITEM 5010)</name>
    <dbReference type="NCBI Taxonomy" id="602072"/>
    <lineage>
        <taxon>Eukaryota</taxon>
        <taxon>Fungi</taxon>
        <taxon>Dikarya</taxon>
        <taxon>Ascomycota</taxon>
        <taxon>Pezizomycotina</taxon>
        <taxon>Eurotiomycetes</taxon>
        <taxon>Eurotiomycetidae</taxon>
        <taxon>Eurotiales</taxon>
        <taxon>Aspergillaceae</taxon>
        <taxon>Aspergillus</taxon>
        <taxon>Aspergillus subgen. Circumdati</taxon>
    </lineage>
</organism>
<dbReference type="AlphaFoldDB" id="A0A1R3RVS7"/>
<evidence type="ECO:0008006" key="10">
    <source>
        <dbReference type="Google" id="ProtNLM"/>
    </source>
</evidence>
<protein>
    <recommendedName>
        <fullName evidence="10">AMP-dependent synthetase/ligase domain-containing protein</fullName>
    </recommendedName>
</protein>
<evidence type="ECO:0000313" key="8">
    <source>
        <dbReference type="EMBL" id="OOF98605.1"/>
    </source>
</evidence>
<proteinExistence type="inferred from homology"/>
<dbReference type="GO" id="GO:0005524">
    <property type="term" value="F:ATP binding"/>
    <property type="evidence" value="ECO:0007669"/>
    <property type="project" value="UniProtKB-KW"/>
</dbReference>
<dbReference type="Gene3D" id="3.40.50.12780">
    <property type="entry name" value="N-terminal domain of ligase-like"/>
    <property type="match status" value="1"/>
</dbReference>
<evidence type="ECO:0000259" key="6">
    <source>
        <dbReference type="Pfam" id="PF00501"/>
    </source>
</evidence>
<dbReference type="OMA" id="HRFGALW"/>
<evidence type="ECO:0000256" key="3">
    <source>
        <dbReference type="ARBA" id="ARBA00022598"/>
    </source>
</evidence>
<name>A0A1R3RVS7_ASPC5</name>
<dbReference type="PANTHER" id="PTHR24096">
    <property type="entry name" value="LONG-CHAIN-FATTY-ACID--COA LIGASE"/>
    <property type="match status" value="1"/>
</dbReference>
<dbReference type="InterPro" id="IPR000873">
    <property type="entry name" value="AMP-dep_synth/lig_dom"/>
</dbReference>
<dbReference type="Pfam" id="PF00501">
    <property type="entry name" value="AMP-binding"/>
    <property type="match status" value="1"/>
</dbReference>
<comment type="pathway">
    <text evidence="1">Secondary metabolite biosynthesis.</text>
</comment>
<dbReference type="GO" id="GO:0019748">
    <property type="term" value="P:secondary metabolic process"/>
    <property type="evidence" value="ECO:0007669"/>
    <property type="project" value="TreeGrafter"/>
</dbReference>
<evidence type="ECO:0000256" key="2">
    <source>
        <dbReference type="ARBA" id="ARBA00006432"/>
    </source>
</evidence>
<evidence type="ECO:0000256" key="1">
    <source>
        <dbReference type="ARBA" id="ARBA00005179"/>
    </source>
</evidence>
<feature type="domain" description="AMP-dependent synthetase/ligase" evidence="6">
    <location>
        <begin position="25"/>
        <end position="396"/>
    </location>
</feature>
<accession>A0A1R3RVS7</accession>
<dbReference type="STRING" id="602072.A0A1R3RVS7"/>
<keyword evidence="9" id="KW-1185">Reference proteome</keyword>
<dbReference type="InterPro" id="IPR020845">
    <property type="entry name" value="AMP-binding_CS"/>
</dbReference>
<gene>
    <name evidence="8" type="ORF">ASPCADRAFT_139837</name>
</gene>
<evidence type="ECO:0000256" key="4">
    <source>
        <dbReference type="ARBA" id="ARBA00022741"/>
    </source>
</evidence>
<keyword evidence="5" id="KW-0067">ATP-binding</keyword>
<dbReference type="InterPro" id="IPR045851">
    <property type="entry name" value="AMP-bd_C_sf"/>
</dbReference>
<keyword evidence="4" id="KW-0547">Nucleotide-binding</keyword>
<dbReference type="InterPro" id="IPR025110">
    <property type="entry name" value="AMP-bd_C"/>
</dbReference>
<dbReference type="EMBL" id="KV907495">
    <property type="protein sequence ID" value="OOF98605.1"/>
    <property type="molecule type" value="Genomic_DNA"/>
</dbReference>
<evidence type="ECO:0000313" key="9">
    <source>
        <dbReference type="Proteomes" id="UP000188318"/>
    </source>
</evidence>
<dbReference type="InterPro" id="IPR042099">
    <property type="entry name" value="ANL_N_sf"/>
</dbReference>
<evidence type="ECO:0000256" key="5">
    <source>
        <dbReference type="ARBA" id="ARBA00022840"/>
    </source>
</evidence>
<dbReference type="GO" id="GO:0016405">
    <property type="term" value="F:CoA-ligase activity"/>
    <property type="evidence" value="ECO:0007669"/>
    <property type="project" value="TreeGrafter"/>
</dbReference>
<feature type="domain" description="AMP-binding enzyme C-terminal" evidence="7">
    <location>
        <begin position="459"/>
        <end position="537"/>
    </location>
</feature>